<dbReference type="AlphaFoldDB" id="A0AAD8UIP2"/>
<proteinExistence type="predicted"/>
<dbReference type="InterPro" id="IPR010730">
    <property type="entry name" value="HET"/>
</dbReference>
<organism evidence="2 3">
    <name type="scientific">Glomerella acutata</name>
    <name type="common">Colletotrichum acutatum</name>
    <dbReference type="NCBI Taxonomy" id="27357"/>
    <lineage>
        <taxon>Eukaryota</taxon>
        <taxon>Fungi</taxon>
        <taxon>Dikarya</taxon>
        <taxon>Ascomycota</taxon>
        <taxon>Pezizomycotina</taxon>
        <taxon>Sordariomycetes</taxon>
        <taxon>Hypocreomycetidae</taxon>
        <taxon>Glomerellales</taxon>
        <taxon>Glomerellaceae</taxon>
        <taxon>Colletotrichum</taxon>
        <taxon>Colletotrichum acutatum species complex</taxon>
    </lineage>
</organism>
<comment type="caution">
    <text evidence="2">The sequence shown here is derived from an EMBL/GenBank/DDBJ whole genome shotgun (WGS) entry which is preliminary data.</text>
</comment>
<protein>
    <submittedName>
        <fullName evidence="2">Heterokaryon incompatibility protein-domain-containing protein</fullName>
    </submittedName>
</protein>
<evidence type="ECO:0000259" key="1">
    <source>
        <dbReference type="Pfam" id="PF06985"/>
    </source>
</evidence>
<sequence length="547" mass="62057">MSRRAARRGERITFTRTGSDLTFEKRHWDPILTLCRSADSQALKRNGVKLGIPFSLVPGDKTHASILAEWIKSCDRAHHFSVGETFIPNRLLLVGDSNSTCVQLVSNLAKDALPVVYVALSHRWGTASNVEDKFTTTTTENIRLIEAPEGVEDVSLPKTFQDAVIITRQLGVKYLWIDSLCILQSRGPEHDSASKADWERESELMEEIFGSAYVTIAASCASHRFEGFLKPRVDRKFVTMRAEDGAQFHVCENIDKFETDVEEGDLNQRGWVLQERALSRRTLHFTSSQTYWECGEGIRCETFAKTFNRKAAFLGDSNFPHSVESFKQGRQLQHYHDLYERYSSLGLSYLTDKPRAIAGLEKRLMTALKSIGGYGVFQSNFHRDLLWQRRNNGKTLRRINFPPEERIPSWSWMAFDGEISYMNVALGDLERTEGISSPFQRSSQAISHTTLHASEKAYLQAPVRTLMRDNPAGMILDEPNRVLPRPLMCVIVGSNKQHRGRPLRHYALIVTPVEGLEEEKVVERVGVAYLSVKDVSIEDDAEFVNVQ</sequence>
<name>A0AAD8UIP2_GLOAC</name>
<dbReference type="PANTHER" id="PTHR33112:SF10">
    <property type="entry name" value="TOL"/>
    <property type="match status" value="1"/>
</dbReference>
<evidence type="ECO:0000313" key="2">
    <source>
        <dbReference type="EMBL" id="KAK1722434.1"/>
    </source>
</evidence>
<dbReference type="Proteomes" id="UP001244207">
    <property type="component" value="Unassembled WGS sequence"/>
</dbReference>
<dbReference type="GeneID" id="85386871"/>
<accession>A0AAD8UIP2</accession>
<dbReference type="EMBL" id="JAHMHS010000079">
    <property type="protein sequence ID" value="KAK1722434.1"/>
    <property type="molecule type" value="Genomic_DNA"/>
</dbReference>
<gene>
    <name evidence="2" type="ORF">BDZ83DRAFT_418932</name>
</gene>
<reference evidence="2" key="1">
    <citation type="submission" date="2021-12" db="EMBL/GenBank/DDBJ databases">
        <title>Comparative genomics, transcriptomics and evolutionary studies reveal genomic signatures of adaptation to plant cell wall in hemibiotrophic fungi.</title>
        <authorList>
            <consortium name="DOE Joint Genome Institute"/>
            <person name="Baroncelli R."/>
            <person name="Diaz J.F."/>
            <person name="Benocci T."/>
            <person name="Peng M."/>
            <person name="Battaglia E."/>
            <person name="Haridas S."/>
            <person name="Andreopoulos W."/>
            <person name="Labutti K."/>
            <person name="Pangilinan J."/>
            <person name="Floch G.L."/>
            <person name="Makela M.R."/>
            <person name="Henrissat B."/>
            <person name="Grigoriev I.V."/>
            <person name="Crouch J.A."/>
            <person name="De Vries R.P."/>
            <person name="Sukno S.A."/>
            <person name="Thon M.R."/>
        </authorList>
    </citation>
    <scope>NUCLEOTIDE SEQUENCE</scope>
    <source>
        <strain evidence="2">CBS 112980</strain>
    </source>
</reference>
<keyword evidence="3" id="KW-1185">Reference proteome</keyword>
<evidence type="ECO:0000313" key="3">
    <source>
        <dbReference type="Proteomes" id="UP001244207"/>
    </source>
</evidence>
<dbReference type="PANTHER" id="PTHR33112">
    <property type="entry name" value="DOMAIN PROTEIN, PUTATIVE-RELATED"/>
    <property type="match status" value="1"/>
</dbReference>
<feature type="domain" description="Heterokaryon incompatibility" evidence="1">
    <location>
        <begin position="117"/>
        <end position="275"/>
    </location>
</feature>
<dbReference type="RefSeq" id="XP_060362489.1">
    <property type="nucleotide sequence ID" value="XM_060502972.1"/>
</dbReference>
<dbReference type="Pfam" id="PF06985">
    <property type="entry name" value="HET"/>
    <property type="match status" value="1"/>
</dbReference>